<feature type="region of interest" description="Disordered" evidence="1">
    <location>
        <begin position="13"/>
        <end position="50"/>
    </location>
</feature>
<evidence type="ECO:0000313" key="4">
    <source>
        <dbReference type="Proteomes" id="UP000265742"/>
    </source>
</evidence>
<accession>A0A3A1TU76</accession>
<name>A0A3A1TU76_9MICO</name>
<gene>
    <name evidence="3" type="ORF">D1781_09640</name>
</gene>
<dbReference type="Proteomes" id="UP000265742">
    <property type="component" value="Unassembled WGS sequence"/>
</dbReference>
<comment type="caution">
    <text evidence="3">The sequence shown here is derived from an EMBL/GenBank/DDBJ whole genome shotgun (WGS) entry which is preliminary data.</text>
</comment>
<reference evidence="4" key="1">
    <citation type="submission" date="2018-09" db="EMBL/GenBank/DDBJ databases">
        <authorList>
            <person name="Kim I."/>
        </authorList>
    </citation>
    <scope>NUCLEOTIDE SEQUENCE [LARGE SCALE GENOMIC DNA]</scope>
    <source>
        <strain evidence="4">DD4a</strain>
    </source>
</reference>
<keyword evidence="4" id="KW-1185">Reference proteome</keyword>
<dbReference type="EMBL" id="QXTG01000002">
    <property type="protein sequence ID" value="RIX27793.1"/>
    <property type="molecule type" value="Genomic_DNA"/>
</dbReference>
<evidence type="ECO:0000256" key="1">
    <source>
        <dbReference type="SAM" id="MobiDB-lite"/>
    </source>
</evidence>
<dbReference type="OrthoDB" id="116031at2"/>
<keyword evidence="2" id="KW-1133">Transmembrane helix</keyword>
<dbReference type="RefSeq" id="WP_119482102.1">
    <property type="nucleotide sequence ID" value="NZ_QXTG01000002.1"/>
</dbReference>
<feature type="compositionally biased region" description="Low complexity" evidence="1">
    <location>
        <begin position="28"/>
        <end position="42"/>
    </location>
</feature>
<organism evidence="3 4">
    <name type="scientific">Amnibacterium setariae</name>
    <dbReference type="NCBI Taxonomy" id="2306585"/>
    <lineage>
        <taxon>Bacteria</taxon>
        <taxon>Bacillati</taxon>
        <taxon>Actinomycetota</taxon>
        <taxon>Actinomycetes</taxon>
        <taxon>Micrococcales</taxon>
        <taxon>Microbacteriaceae</taxon>
        <taxon>Amnibacterium</taxon>
    </lineage>
</organism>
<evidence type="ECO:0000256" key="2">
    <source>
        <dbReference type="SAM" id="Phobius"/>
    </source>
</evidence>
<protein>
    <submittedName>
        <fullName evidence="3">Uncharacterized protein</fullName>
    </submittedName>
</protein>
<keyword evidence="2" id="KW-0472">Membrane</keyword>
<evidence type="ECO:0000313" key="3">
    <source>
        <dbReference type="EMBL" id="RIX27793.1"/>
    </source>
</evidence>
<dbReference type="AlphaFoldDB" id="A0A3A1TU76"/>
<proteinExistence type="predicted"/>
<feature type="transmembrane region" description="Helical" evidence="2">
    <location>
        <begin position="57"/>
        <end position="78"/>
    </location>
</feature>
<sequence length="228" mass="23369">MADDDLEALRRRLYAPGASEEDRRRYTAAAPVAATDAAAPASGGPPPAARRRRRAPLVLLAVVVVVAAGGALAAGRFAPVRTAAPTQSAVRSTTVPTSGIVSGTAQRIPVDVSGYATVAQRLQGLGEARVPLDTTAAPRGRGRLVVVLTSTDRRPIGWWALRFGHVGDARTVPVVIGSGAPTARTGVPMVESSDWTGAPPQTVAVRAAAGVPWTLTVALVPVDAAALR</sequence>
<keyword evidence="2" id="KW-0812">Transmembrane</keyword>